<comment type="caution">
    <text evidence="9">The sequence shown here is derived from an EMBL/GenBank/DDBJ whole genome shotgun (WGS) entry which is preliminary data.</text>
</comment>
<dbReference type="Pfam" id="PF00015">
    <property type="entry name" value="MCPsignal"/>
    <property type="match status" value="1"/>
</dbReference>
<dbReference type="InterPro" id="IPR016131">
    <property type="entry name" value="Haemerythrin_Fe_BS"/>
</dbReference>
<dbReference type="EMBL" id="MFNE01000035">
    <property type="protein sequence ID" value="OGG94738.1"/>
    <property type="molecule type" value="Genomic_DNA"/>
</dbReference>
<dbReference type="GO" id="GO:0006935">
    <property type="term" value="P:chemotaxis"/>
    <property type="evidence" value="ECO:0007669"/>
    <property type="project" value="UniProtKB-KW"/>
</dbReference>
<keyword evidence="7" id="KW-1133">Transmembrane helix</keyword>
<keyword evidence="2" id="KW-0145">Chemotaxis</keyword>
<dbReference type="Proteomes" id="UP000178449">
    <property type="component" value="Unassembled WGS sequence"/>
</dbReference>
<dbReference type="NCBIfam" id="NF033749">
    <property type="entry name" value="bact_hemeryth"/>
    <property type="match status" value="1"/>
</dbReference>
<dbReference type="Pfam" id="PF01814">
    <property type="entry name" value="Hemerythrin"/>
    <property type="match status" value="1"/>
</dbReference>
<dbReference type="CDD" id="cd12107">
    <property type="entry name" value="Hemerythrin"/>
    <property type="match status" value="1"/>
</dbReference>
<evidence type="ECO:0000313" key="9">
    <source>
        <dbReference type="EMBL" id="OGG94738.1"/>
    </source>
</evidence>
<dbReference type="PROSITE" id="PS00550">
    <property type="entry name" value="HEMERYTHRINS"/>
    <property type="match status" value="1"/>
</dbReference>
<feature type="domain" description="Methyl-accepting transducer" evidence="8">
    <location>
        <begin position="86"/>
        <end position="308"/>
    </location>
</feature>
<dbReference type="InterPro" id="IPR004089">
    <property type="entry name" value="MCPsignal_dom"/>
</dbReference>
<protein>
    <recommendedName>
        <fullName evidence="8">Methyl-accepting transducer domain-containing protein</fullName>
    </recommendedName>
</protein>
<evidence type="ECO:0000256" key="1">
    <source>
        <dbReference type="ARBA" id="ARBA00010587"/>
    </source>
</evidence>
<dbReference type="SUPFAM" id="SSF58104">
    <property type="entry name" value="Methyl-accepting chemotaxis protein (MCP) signaling domain"/>
    <property type="match status" value="1"/>
</dbReference>
<evidence type="ECO:0000256" key="4">
    <source>
        <dbReference type="ARBA" id="ARBA00023004"/>
    </source>
</evidence>
<dbReference type="GO" id="GO:0046872">
    <property type="term" value="F:metal ion binding"/>
    <property type="evidence" value="ECO:0007669"/>
    <property type="project" value="UniProtKB-KW"/>
</dbReference>
<evidence type="ECO:0000313" key="10">
    <source>
        <dbReference type="Proteomes" id="UP000178449"/>
    </source>
</evidence>
<comment type="similarity">
    <text evidence="5">Belongs to the methyl-accepting chemotaxis (MCP) protein family.</text>
</comment>
<dbReference type="Gene3D" id="1.20.120.50">
    <property type="entry name" value="Hemerythrin-like"/>
    <property type="match status" value="1"/>
</dbReference>
<sequence>MGNLLKLGLYQAVLAGSLAGILSVTSEVIAIQIAVALIWGALAFGGAVLLNKPENAPAPVEASKLKNTRPKFGANLANKAKIVDLVGHIFSINVESVNTNIQRITVNAERNDLSLAQTNQALERLLEGSKGIVAKLNLIADNSSKAIDSSRQVQGSIERATAKIKDIEKSAQAISKIVVTIAEIANQTNLLSLNAAIEAAKAGDQGKGFSVVAEEVRRLANKSNTAAQDIRNLIETSNQSIVQGVASISELSAELVPIFEQISQLSGEIRKIDKEIESQSEEITQVRGTGRQVAGDVQANRTYLEELSQVVSGGSEGMGLLERLSSFLIDLAEDEGFDHSQAPAEHAFPWKKEYATGLEQIDSQHQVLVKLIDFLIHEQNHDADQAELEAILSALINYSIAHFAFEEAIMRRIDYKEFKEHKHQHDLFLESTQKAADRFLSGQLLLDQIIDILKEWLVKHIQGVDRRYYEPFSKNGVT</sequence>
<accession>A0A1F6G9J4</accession>
<comment type="similarity">
    <text evidence="1">Belongs to the hemerythrin family.</text>
</comment>
<dbReference type="PROSITE" id="PS50111">
    <property type="entry name" value="CHEMOTAXIS_TRANSDUC_2"/>
    <property type="match status" value="1"/>
</dbReference>
<dbReference type="PANTHER" id="PTHR43531:SF11">
    <property type="entry name" value="METHYL-ACCEPTING CHEMOTAXIS PROTEIN 3"/>
    <property type="match status" value="1"/>
</dbReference>
<keyword evidence="3" id="KW-0479">Metal-binding</keyword>
<dbReference type="AlphaFoldDB" id="A0A1F6G9J4"/>
<evidence type="ECO:0000256" key="6">
    <source>
        <dbReference type="PROSITE-ProRule" id="PRU00284"/>
    </source>
</evidence>
<evidence type="ECO:0000256" key="7">
    <source>
        <dbReference type="SAM" id="Phobius"/>
    </source>
</evidence>
<dbReference type="Gene3D" id="1.10.287.950">
    <property type="entry name" value="Methyl-accepting chemotaxis protein"/>
    <property type="match status" value="1"/>
</dbReference>
<feature type="transmembrane region" description="Helical" evidence="7">
    <location>
        <begin position="29"/>
        <end position="50"/>
    </location>
</feature>
<organism evidence="9 10">
    <name type="scientific">Candidatus Lambdaproteobacteria bacterium RIFOXYD2_FULL_50_16</name>
    <dbReference type="NCBI Taxonomy" id="1817772"/>
    <lineage>
        <taxon>Bacteria</taxon>
        <taxon>Pseudomonadati</taxon>
        <taxon>Pseudomonadota</taxon>
        <taxon>Candidatus Lambdaproteobacteria</taxon>
    </lineage>
</organism>
<dbReference type="InterPro" id="IPR051310">
    <property type="entry name" value="MCP_chemotaxis"/>
</dbReference>
<evidence type="ECO:0000259" key="8">
    <source>
        <dbReference type="PROSITE" id="PS50111"/>
    </source>
</evidence>
<dbReference type="GO" id="GO:0007165">
    <property type="term" value="P:signal transduction"/>
    <property type="evidence" value="ECO:0007669"/>
    <property type="project" value="UniProtKB-KW"/>
</dbReference>
<evidence type="ECO:0000256" key="3">
    <source>
        <dbReference type="ARBA" id="ARBA00022723"/>
    </source>
</evidence>
<keyword evidence="4" id="KW-0408">Iron</keyword>
<dbReference type="NCBIfam" id="TIGR02481">
    <property type="entry name" value="hemeryth_dom"/>
    <property type="match status" value="1"/>
</dbReference>
<dbReference type="PANTHER" id="PTHR43531">
    <property type="entry name" value="PROTEIN ICFG"/>
    <property type="match status" value="1"/>
</dbReference>
<keyword evidence="7" id="KW-0472">Membrane</keyword>
<proteinExistence type="inferred from homology"/>
<name>A0A1F6G9J4_9PROT</name>
<dbReference type="GO" id="GO:0005886">
    <property type="term" value="C:plasma membrane"/>
    <property type="evidence" value="ECO:0007669"/>
    <property type="project" value="TreeGrafter"/>
</dbReference>
<dbReference type="STRING" id="1817772.A2527_05945"/>
<dbReference type="GO" id="GO:0004888">
    <property type="term" value="F:transmembrane signaling receptor activity"/>
    <property type="evidence" value="ECO:0007669"/>
    <property type="project" value="TreeGrafter"/>
</dbReference>
<gene>
    <name evidence="9" type="ORF">A2527_05945</name>
</gene>
<dbReference type="SUPFAM" id="SSF47188">
    <property type="entry name" value="Hemerythrin-like"/>
    <property type="match status" value="1"/>
</dbReference>
<dbReference type="InterPro" id="IPR035938">
    <property type="entry name" value="Hemerythrin-like_sf"/>
</dbReference>
<reference evidence="9 10" key="1">
    <citation type="journal article" date="2016" name="Nat. Commun.">
        <title>Thousands of microbial genomes shed light on interconnected biogeochemical processes in an aquifer system.</title>
        <authorList>
            <person name="Anantharaman K."/>
            <person name="Brown C.T."/>
            <person name="Hug L.A."/>
            <person name="Sharon I."/>
            <person name="Castelle C.J."/>
            <person name="Probst A.J."/>
            <person name="Thomas B.C."/>
            <person name="Singh A."/>
            <person name="Wilkins M.J."/>
            <person name="Karaoz U."/>
            <person name="Brodie E.L."/>
            <person name="Williams K.H."/>
            <person name="Hubbard S.S."/>
            <person name="Banfield J.F."/>
        </authorList>
    </citation>
    <scope>NUCLEOTIDE SEQUENCE [LARGE SCALE GENOMIC DNA]</scope>
</reference>
<dbReference type="SMART" id="SM00283">
    <property type="entry name" value="MA"/>
    <property type="match status" value="1"/>
</dbReference>
<evidence type="ECO:0000256" key="5">
    <source>
        <dbReference type="ARBA" id="ARBA00029447"/>
    </source>
</evidence>
<keyword evidence="7" id="KW-0812">Transmembrane</keyword>
<dbReference type="InterPro" id="IPR012827">
    <property type="entry name" value="Hemerythrin_metal-bd"/>
</dbReference>
<dbReference type="InterPro" id="IPR012312">
    <property type="entry name" value="Hemerythrin-like"/>
</dbReference>
<keyword evidence="6" id="KW-0807">Transducer</keyword>
<evidence type="ECO:0000256" key="2">
    <source>
        <dbReference type="ARBA" id="ARBA00022500"/>
    </source>
</evidence>